<organism evidence="1 2">
    <name type="scientific">Bacteroides acidifaciens</name>
    <dbReference type="NCBI Taxonomy" id="85831"/>
    <lineage>
        <taxon>Bacteria</taxon>
        <taxon>Pseudomonadati</taxon>
        <taxon>Bacteroidota</taxon>
        <taxon>Bacteroidia</taxon>
        <taxon>Bacteroidales</taxon>
        <taxon>Bacteroidaceae</taxon>
        <taxon>Bacteroides</taxon>
    </lineage>
</organism>
<keyword evidence="2" id="KW-1185">Reference proteome</keyword>
<dbReference type="EMBL" id="SRZA01000008">
    <property type="protein sequence ID" value="TGY07115.1"/>
    <property type="molecule type" value="Genomic_DNA"/>
</dbReference>
<sequence length="262" mass="28842">MEKTNKKPNVLKTQVGGNHYAKYPIQPIEYIQANGLDFAQGNIVKLATRFRDKGGAEDLRKAKQYADFLLALEYGEDVKAAEPAKEPTPAQEPQEGIYLIYDDGRAELFTGTNGQDGVKYVGVSFRGVRFAVSLTETDAQLLPDGQKATKRKDSYKNECEAIYDFDSAGNTAKLVQDNPALAELLKDGEAIPALGVLVIIRYLREGLNKALDYVGGHLLTDNDYWSSTEGSENSAWAVYFLNGYTWSNHKSNGNAVRAVAAF</sequence>
<dbReference type="InterPro" id="IPR021739">
    <property type="entry name" value="SaV-like"/>
</dbReference>
<dbReference type="RefSeq" id="WP_136013785.1">
    <property type="nucleotide sequence ID" value="NZ_SRZA01000008.1"/>
</dbReference>
<gene>
    <name evidence="1" type="ORF">E5356_05145</name>
</gene>
<name>A0A4S2B049_9BACE</name>
<reference evidence="1 2" key="1">
    <citation type="submission" date="2019-04" db="EMBL/GenBank/DDBJ databases">
        <title>Microbes associate with the intestines of laboratory mice.</title>
        <authorList>
            <person name="Navarre W."/>
            <person name="Wong E."/>
            <person name="Huang K."/>
            <person name="Tropini C."/>
            <person name="Ng K."/>
            <person name="Yu B."/>
        </authorList>
    </citation>
    <scope>NUCLEOTIDE SEQUENCE [LARGE SCALE GENOMIC DNA]</scope>
    <source>
        <strain evidence="1 2">NM70_E10</strain>
    </source>
</reference>
<accession>A0A4S2B049</accession>
<dbReference type="AlphaFoldDB" id="A0A4S2B049"/>
<evidence type="ECO:0000313" key="2">
    <source>
        <dbReference type="Proteomes" id="UP000305751"/>
    </source>
</evidence>
<evidence type="ECO:0000313" key="1">
    <source>
        <dbReference type="EMBL" id="TGY07115.1"/>
    </source>
</evidence>
<comment type="caution">
    <text evidence="1">The sequence shown here is derived from an EMBL/GenBank/DDBJ whole genome shotgun (WGS) entry which is preliminary data.</text>
</comment>
<dbReference type="Pfam" id="PF11753">
    <property type="entry name" value="DUF3310"/>
    <property type="match status" value="1"/>
</dbReference>
<proteinExistence type="predicted"/>
<protein>
    <submittedName>
        <fullName evidence="1">DUF3310 domain-containing protein</fullName>
    </submittedName>
</protein>
<dbReference type="Proteomes" id="UP000305751">
    <property type="component" value="Unassembled WGS sequence"/>
</dbReference>